<dbReference type="PANTHER" id="PTHR45661:SF3">
    <property type="entry name" value="IG-LIKE DOMAIN-CONTAINING PROTEIN"/>
    <property type="match status" value="1"/>
</dbReference>
<gene>
    <name evidence="1" type="ORF">TVAG_491510</name>
</gene>
<protein>
    <submittedName>
        <fullName evidence="1">Leucine Rich Repeat family protein</fullName>
    </submittedName>
</protein>
<dbReference type="Gene3D" id="3.80.10.10">
    <property type="entry name" value="Ribonuclease Inhibitor"/>
    <property type="match status" value="3"/>
</dbReference>
<dbReference type="InterPro" id="IPR026906">
    <property type="entry name" value="LRR_5"/>
</dbReference>
<dbReference type="STRING" id="5722.A2EAI3"/>
<dbReference type="AlphaFoldDB" id="A2EAI3"/>
<dbReference type="VEuPathDB" id="TrichDB:TVAGG3_1005940"/>
<accession>A2EAI3</accession>
<name>A2EAI3_TRIV3</name>
<dbReference type="EMBL" id="DS113340">
    <property type="protein sequence ID" value="EAY10294.1"/>
    <property type="molecule type" value="Genomic_DNA"/>
</dbReference>
<reference evidence="1" key="2">
    <citation type="journal article" date="2007" name="Science">
        <title>Draft genome sequence of the sexually transmitted pathogen Trichomonas vaginalis.</title>
        <authorList>
            <person name="Carlton J.M."/>
            <person name="Hirt R.P."/>
            <person name="Silva J.C."/>
            <person name="Delcher A.L."/>
            <person name="Schatz M."/>
            <person name="Zhao Q."/>
            <person name="Wortman J.R."/>
            <person name="Bidwell S.L."/>
            <person name="Alsmark U.C.M."/>
            <person name="Besteiro S."/>
            <person name="Sicheritz-Ponten T."/>
            <person name="Noel C.J."/>
            <person name="Dacks J.B."/>
            <person name="Foster P.G."/>
            <person name="Simillion C."/>
            <person name="Van de Peer Y."/>
            <person name="Miranda-Saavedra D."/>
            <person name="Barton G.J."/>
            <person name="Westrop G.D."/>
            <person name="Mueller S."/>
            <person name="Dessi D."/>
            <person name="Fiori P.L."/>
            <person name="Ren Q."/>
            <person name="Paulsen I."/>
            <person name="Zhang H."/>
            <person name="Bastida-Corcuera F.D."/>
            <person name="Simoes-Barbosa A."/>
            <person name="Brown M.T."/>
            <person name="Hayes R.D."/>
            <person name="Mukherjee M."/>
            <person name="Okumura C.Y."/>
            <person name="Schneider R."/>
            <person name="Smith A.J."/>
            <person name="Vanacova S."/>
            <person name="Villalvazo M."/>
            <person name="Haas B.J."/>
            <person name="Pertea M."/>
            <person name="Feldblyum T.V."/>
            <person name="Utterback T.R."/>
            <person name="Shu C.L."/>
            <person name="Osoegawa K."/>
            <person name="de Jong P.J."/>
            <person name="Hrdy I."/>
            <person name="Horvathova L."/>
            <person name="Zubacova Z."/>
            <person name="Dolezal P."/>
            <person name="Malik S.B."/>
            <person name="Logsdon J.M. Jr."/>
            <person name="Henze K."/>
            <person name="Gupta A."/>
            <person name="Wang C.C."/>
            <person name="Dunne R.L."/>
            <person name="Upcroft J.A."/>
            <person name="Upcroft P."/>
            <person name="White O."/>
            <person name="Salzberg S.L."/>
            <person name="Tang P."/>
            <person name="Chiu C.-H."/>
            <person name="Lee Y.-S."/>
            <person name="Embley T.M."/>
            <person name="Coombs G.H."/>
            <person name="Mottram J.C."/>
            <person name="Tachezy J."/>
            <person name="Fraser-Liggett C.M."/>
            <person name="Johnson P.J."/>
        </authorList>
    </citation>
    <scope>NUCLEOTIDE SEQUENCE [LARGE SCALE GENOMIC DNA]</scope>
    <source>
        <strain evidence="1">G3</strain>
    </source>
</reference>
<sequence length="752" mass="82744">MNSALISADMSQCTKLLVLSDGCFSGCWRLSNVKLPPKLKKISYGCFYIDRALTKIEFPDTLTEIAGSDQTYGRVFGYSGIKEVTIGQESQLQNMGVDVFAFTNLEYFHIPSKCILKDGSCFQGCPIIGISVDERNTNYKVDGQMLLSGSGFTNLVYVSSRLTGTFQVPSYITSIGNSAFRGSKFNKIIFSSSVTFIDSFCLGECQIVDFEFPSQIKNISSFMFQGCRNLVTVKLTENITEIKSSAFYYCKKLKNIVLPSSLKNLRDAAFIGCISLTEITLPKNLETIGDGVFTEIPNLTLHSLSPKYVVDNNMMYMDDNRTLLIYVGSEENTDISILSECNFIARGTFAEKKIKDVTFKSSNVDLDITIGEIVFKESTIHSIVFPPGLKTISNNAFDSCSQLSRVTFQGTKITSIPRSCFINCNMLSSITLPTSITSIGEYAFANCKKLGDIELSNLNSLTSIGTYAFSESGLTTANLPSSIESVGIRSFANSKITDLTISCNIPSMLCQSCTSLITLTLNNGVTDIGTYAFDGCISLTDFIIPSSLATIQGFAFQSCEELRTLIMCDDCTLSKVDGGCFYGCYNLKSVKLPQNDQRYRFENGALTNHAQTKLILFLPYSGVKNFIVPLEMETIGSCAFMGSPTLLRVFFNGNNINTIDYQAFKDCKNLNFVFFSSSSISQIGTNAFDGCPLLRRCGSFSAPQDVQEKIINIGNIPKIAFSEDCAFANSCRAIKNIGIPFSYLYPFLTIEL</sequence>
<proteinExistence type="predicted"/>
<evidence type="ECO:0000313" key="2">
    <source>
        <dbReference type="Proteomes" id="UP000001542"/>
    </source>
</evidence>
<dbReference type="InParanoid" id="A2EAI3"/>
<dbReference type="InterPro" id="IPR032675">
    <property type="entry name" value="LRR_dom_sf"/>
</dbReference>
<organism evidence="1 2">
    <name type="scientific">Trichomonas vaginalis (strain ATCC PRA-98 / G3)</name>
    <dbReference type="NCBI Taxonomy" id="412133"/>
    <lineage>
        <taxon>Eukaryota</taxon>
        <taxon>Metamonada</taxon>
        <taxon>Parabasalia</taxon>
        <taxon>Trichomonadida</taxon>
        <taxon>Trichomonadidae</taxon>
        <taxon>Trichomonas</taxon>
    </lineage>
</organism>
<keyword evidence="2" id="KW-1185">Reference proteome</keyword>
<dbReference type="Pfam" id="PF13306">
    <property type="entry name" value="LRR_5"/>
    <property type="match status" value="5"/>
</dbReference>
<dbReference type="VEuPathDB" id="TrichDB:TVAG_491510"/>
<evidence type="ECO:0000313" key="1">
    <source>
        <dbReference type="EMBL" id="EAY10294.1"/>
    </source>
</evidence>
<reference evidence="1" key="1">
    <citation type="submission" date="2006-10" db="EMBL/GenBank/DDBJ databases">
        <authorList>
            <person name="Amadeo P."/>
            <person name="Zhao Q."/>
            <person name="Wortman J."/>
            <person name="Fraser-Liggett C."/>
            <person name="Carlton J."/>
        </authorList>
    </citation>
    <scope>NUCLEOTIDE SEQUENCE</scope>
    <source>
        <strain evidence="1">G3</strain>
    </source>
</reference>
<dbReference type="Proteomes" id="UP000001542">
    <property type="component" value="Unassembled WGS sequence"/>
</dbReference>
<dbReference type="PANTHER" id="PTHR45661">
    <property type="entry name" value="SURFACE ANTIGEN"/>
    <property type="match status" value="1"/>
</dbReference>
<dbReference type="InterPro" id="IPR053139">
    <property type="entry name" value="Surface_bspA-like"/>
</dbReference>
<dbReference type="SUPFAM" id="SSF52058">
    <property type="entry name" value="L domain-like"/>
    <property type="match status" value="2"/>
</dbReference>